<proteinExistence type="predicted"/>
<protein>
    <submittedName>
        <fullName evidence="1">Uncharacterized protein</fullName>
    </submittedName>
</protein>
<accession>A0A0K0GMQ8</accession>
<evidence type="ECO:0000313" key="2">
    <source>
        <dbReference type="Proteomes" id="UP000001740"/>
    </source>
</evidence>
<dbReference type="HOGENOM" id="CLU_3159395_0_0_6"/>
<name>A0A0K0GMQ8_XANOP</name>
<dbReference type="AlphaFoldDB" id="A0A0K0GMQ8"/>
<dbReference type="Proteomes" id="UP000001740">
    <property type="component" value="Chromosome"/>
</dbReference>
<reference evidence="1 2" key="1">
    <citation type="journal article" date="2008" name="BMC Genomics">
        <title>Genome sequence and rapid evolution of the rice pathogen Xanthomonas oryzae pv. oryzae PXO99A.</title>
        <authorList>
            <person name="Salzberg S.L."/>
            <person name="Sommer D.D."/>
            <person name="Schatz M.C."/>
            <person name="Phillippy A.M."/>
            <person name="Rabinowicz P.D."/>
            <person name="Tsuge S."/>
            <person name="Furutani A."/>
            <person name="Ochiai H."/>
            <person name="Delcher A.L."/>
            <person name="Kelley D."/>
            <person name="Madupu R."/>
            <person name="Puiu D."/>
            <person name="Radune D."/>
            <person name="Shumway M."/>
            <person name="Trapnell C."/>
            <person name="Aparna G."/>
            <person name="Jha G."/>
            <person name="Pandey A."/>
            <person name="Patil P.B."/>
            <person name="Ishihara H."/>
            <person name="Meyer D.F."/>
            <person name="Szurek B."/>
            <person name="Verdier V."/>
            <person name="Koebnik R."/>
            <person name="Dow J.M."/>
            <person name="Ryan R.P."/>
            <person name="Hirata H."/>
            <person name="Tsuyumu S."/>
            <person name="Won Lee S."/>
            <person name="Seo Y.S."/>
            <person name="Sriariyanum M."/>
            <person name="Ronald P.C."/>
            <person name="Sonti R.V."/>
            <person name="Van Sluys M.A."/>
            <person name="Leach J.E."/>
            <person name="White F.F."/>
            <person name="Bogdanove A.J."/>
        </authorList>
    </citation>
    <scope>NUCLEOTIDE SEQUENCE [LARGE SCALE GENOMIC DNA]</scope>
    <source>
        <strain evidence="1 2">PXO99A</strain>
    </source>
</reference>
<organism evidence="1 2">
    <name type="scientific">Xanthomonas oryzae pv. oryzae (strain PXO99A)</name>
    <dbReference type="NCBI Taxonomy" id="360094"/>
    <lineage>
        <taxon>Bacteria</taxon>
        <taxon>Pseudomonadati</taxon>
        <taxon>Pseudomonadota</taxon>
        <taxon>Gammaproteobacteria</taxon>
        <taxon>Lysobacterales</taxon>
        <taxon>Lysobacteraceae</taxon>
        <taxon>Xanthomonas</taxon>
    </lineage>
</organism>
<sequence>MHAARHVLAHTGLRDKRAGRYSAFSTSPAIGQMTYLRRGAGYPEVSAL</sequence>
<evidence type="ECO:0000313" key="1">
    <source>
        <dbReference type="EMBL" id="ACD60151.1"/>
    </source>
</evidence>
<dbReference type="EMBL" id="CP000967">
    <property type="protein sequence ID" value="ACD60151.1"/>
    <property type="molecule type" value="Genomic_DNA"/>
</dbReference>
<gene>
    <name evidence="1" type="ordered locus">PXO_01904</name>
</gene>
<dbReference type="KEGG" id="xop:PXO_01904"/>